<evidence type="ECO:0000313" key="1">
    <source>
        <dbReference type="EMBL" id="SMF81524.1"/>
    </source>
</evidence>
<accession>A0A1X7H9G7</accession>
<sequence>MGAGQWKLKARPTCALPTATSPRWPSMACTAPIIPLAVAQGQAVPDRDLREVVAAYVRRLEALRRAGIVE</sequence>
<dbReference type="AlphaFoldDB" id="A0A1X7H9G7"/>
<gene>
    <name evidence="1" type="ORF">SAMN06295900_12380</name>
</gene>
<evidence type="ECO:0000313" key="2">
    <source>
        <dbReference type="Proteomes" id="UP000192911"/>
    </source>
</evidence>
<reference evidence="2" key="1">
    <citation type="submission" date="2017-04" db="EMBL/GenBank/DDBJ databases">
        <authorList>
            <person name="Varghese N."/>
            <person name="Submissions S."/>
        </authorList>
    </citation>
    <scope>NUCLEOTIDE SEQUENCE [LARGE SCALE GENOMIC DNA]</scope>
    <source>
        <strain evidence="2">Ballard 720</strain>
    </source>
</reference>
<name>A0A1X7H9G7_TRICW</name>
<organism evidence="1 2">
    <name type="scientific">Trinickia caryophylli</name>
    <name type="common">Paraburkholderia caryophylli</name>
    <dbReference type="NCBI Taxonomy" id="28094"/>
    <lineage>
        <taxon>Bacteria</taxon>
        <taxon>Pseudomonadati</taxon>
        <taxon>Pseudomonadota</taxon>
        <taxon>Betaproteobacteria</taxon>
        <taxon>Burkholderiales</taxon>
        <taxon>Burkholderiaceae</taxon>
        <taxon>Trinickia</taxon>
    </lineage>
</organism>
<protein>
    <submittedName>
        <fullName evidence="1">Uncharacterized protein</fullName>
    </submittedName>
</protein>
<dbReference type="Proteomes" id="UP000192911">
    <property type="component" value="Unassembled WGS sequence"/>
</dbReference>
<dbReference type="EMBL" id="FXAH01000023">
    <property type="protein sequence ID" value="SMF81524.1"/>
    <property type="molecule type" value="Genomic_DNA"/>
</dbReference>
<keyword evidence="2" id="KW-1185">Reference proteome</keyword>
<proteinExistence type="predicted"/>